<keyword evidence="4 6" id="KW-1133">Transmembrane helix</keyword>
<feature type="transmembrane region" description="Helical" evidence="6">
    <location>
        <begin position="165"/>
        <end position="185"/>
    </location>
</feature>
<evidence type="ECO:0000313" key="8">
    <source>
        <dbReference type="EMBL" id="RDV03997.1"/>
    </source>
</evidence>
<evidence type="ECO:0000256" key="6">
    <source>
        <dbReference type="SAM" id="Phobius"/>
    </source>
</evidence>
<dbReference type="InterPro" id="IPR044770">
    <property type="entry name" value="MFS_spinster-like"/>
</dbReference>
<reference evidence="9" key="1">
    <citation type="submission" date="2018-08" db="EMBL/GenBank/DDBJ databases">
        <authorList>
            <person name="Kim S.-J."/>
            <person name="Jung G.-Y."/>
        </authorList>
    </citation>
    <scope>NUCLEOTIDE SEQUENCE [LARGE SCALE GENOMIC DNA]</scope>
    <source>
        <strain evidence="9">GY_H</strain>
    </source>
</reference>
<dbReference type="OrthoDB" id="7442224at2"/>
<evidence type="ECO:0000313" key="9">
    <source>
        <dbReference type="Proteomes" id="UP000263993"/>
    </source>
</evidence>
<protein>
    <submittedName>
        <fullName evidence="8">MFS transporter</fullName>
    </submittedName>
</protein>
<feature type="transmembrane region" description="Helical" evidence="6">
    <location>
        <begin position="317"/>
        <end position="340"/>
    </location>
</feature>
<feature type="transmembrane region" description="Helical" evidence="6">
    <location>
        <begin position="387"/>
        <end position="407"/>
    </location>
</feature>
<proteinExistence type="predicted"/>
<dbReference type="Proteomes" id="UP000263993">
    <property type="component" value="Unassembled WGS sequence"/>
</dbReference>
<feature type="domain" description="Major facilitator superfamily (MFS) profile" evidence="7">
    <location>
        <begin position="10"/>
        <end position="410"/>
    </location>
</feature>
<accession>A0A371B912</accession>
<evidence type="ECO:0000256" key="5">
    <source>
        <dbReference type="ARBA" id="ARBA00023136"/>
    </source>
</evidence>
<feature type="transmembrane region" description="Helical" evidence="6">
    <location>
        <begin position="46"/>
        <end position="70"/>
    </location>
</feature>
<dbReference type="GO" id="GO:0022857">
    <property type="term" value="F:transmembrane transporter activity"/>
    <property type="evidence" value="ECO:0007669"/>
    <property type="project" value="InterPro"/>
</dbReference>
<dbReference type="SUPFAM" id="SSF103473">
    <property type="entry name" value="MFS general substrate transporter"/>
    <property type="match status" value="1"/>
</dbReference>
<dbReference type="RefSeq" id="WP_115516024.1">
    <property type="nucleotide sequence ID" value="NZ_QRGO01000001.1"/>
</dbReference>
<keyword evidence="2" id="KW-0813">Transport</keyword>
<dbReference type="Gene3D" id="1.20.1250.20">
    <property type="entry name" value="MFS general substrate transporter like domains"/>
    <property type="match status" value="1"/>
</dbReference>
<evidence type="ECO:0000256" key="2">
    <source>
        <dbReference type="ARBA" id="ARBA00022448"/>
    </source>
</evidence>
<keyword evidence="3 6" id="KW-0812">Transmembrane</keyword>
<dbReference type="PROSITE" id="PS50850">
    <property type="entry name" value="MFS"/>
    <property type="match status" value="1"/>
</dbReference>
<keyword evidence="5 6" id="KW-0472">Membrane</keyword>
<dbReference type="EMBL" id="QRGO01000001">
    <property type="protein sequence ID" value="RDV03997.1"/>
    <property type="molecule type" value="Genomic_DNA"/>
</dbReference>
<organism evidence="8 9">
    <name type="scientific">Undibacter mobilis</name>
    <dbReference type="NCBI Taxonomy" id="2292256"/>
    <lineage>
        <taxon>Bacteria</taxon>
        <taxon>Pseudomonadati</taxon>
        <taxon>Pseudomonadota</taxon>
        <taxon>Alphaproteobacteria</taxon>
        <taxon>Hyphomicrobiales</taxon>
        <taxon>Nitrobacteraceae</taxon>
        <taxon>Undibacter</taxon>
    </lineage>
</organism>
<dbReference type="InterPro" id="IPR036259">
    <property type="entry name" value="MFS_trans_sf"/>
</dbReference>
<feature type="transmembrane region" description="Helical" evidence="6">
    <location>
        <begin position="352"/>
        <end position="375"/>
    </location>
</feature>
<feature type="transmembrane region" description="Helical" evidence="6">
    <location>
        <begin position="77"/>
        <end position="99"/>
    </location>
</feature>
<dbReference type="PANTHER" id="PTHR23505:SF79">
    <property type="entry name" value="PROTEIN SPINSTER"/>
    <property type="match status" value="1"/>
</dbReference>
<name>A0A371B912_9BRAD</name>
<feature type="transmembrane region" description="Helical" evidence="6">
    <location>
        <begin position="257"/>
        <end position="278"/>
    </location>
</feature>
<evidence type="ECO:0000259" key="7">
    <source>
        <dbReference type="PROSITE" id="PS50850"/>
    </source>
</evidence>
<dbReference type="GO" id="GO:0016020">
    <property type="term" value="C:membrane"/>
    <property type="evidence" value="ECO:0007669"/>
    <property type="project" value="UniProtKB-SubCell"/>
</dbReference>
<feature type="transmembrane region" description="Helical" evidence="6">
    <location>
        <begin position="290"/>
        <end position="311"/>
    </location>
</feature>
<sequence>MSVMNRRGYVLGVLVALSTLNQLDRQLMSILLEPIRQEFTLSDVQLGLLSGLAFAAIYAALSIPAALWAVKHSRRNLIAAAAVIWGATTFLFGVAQSYWQLLLTRIGTGAGEAGAMPASHSIISDLYQPHERAGAMSAWSAGINLGIFIAFLAGAFIGHRYGWRTAFFVAGLLTLAVALLMRFTVSEPARSDDARSAALRSAPTLTLLREAARTLLSDSALRHTIIGSSITAAVGYAALTWAPSYLVRTHGMGLPTVGVYLATVVGIGGAIGAFAGGRLSDRLRRKDIRLSLWIVGIAYIVTKPLVMLFYLSSNTAIALSAFVLPAMVGTLYLGPSISVLHNRTAPPLRPAVSAIFLMTINLIGLGIGPLTVGMMSEWLFAATSSSLGHSLAALHIIGLWGGIHFIIAGQRLAASPGSVQ</sequence>
<dbReference type="CDD" id="cd17328">
    <property type="entry name" value="MFS_spinster_like"/>
    <property type="match status" value="1"/>
</dbReference>
<dbReference type="AlphaFoldDB" id="A0A371B912"/>
<evidence type="ECO:0000256" key="4">
    <source>
        <dbReference type="ARBA" id="ARBA00022989"/>
    </source>
</evidence>
<gene>
    <name evidence="8" type="ORF">DXH78_04995</name>
</gene>
<dbReference type="InterPro" id="IPR020846">
    <property type="entry name" value="MFS_dom"/>
</dbReference>
<dbReference type="PANTHER" id="PTHR23505">
    <property type="entry name" value="SPINSTER"/>
    <property type="match status" value="1"/>
</dbReference>
<evidence type="ECO:0000256" key="3">
    <source>
        <dbReference type="ARBA" id="ARBA00022692"/>
    </source>
</evidence>
<dbReference type="InterPro" id="IPR011701">
    <property type="entry name" value="MFS"/>
</dbReference>
<dbReference type="Pfam" id="PF07690">
    <property type="entry name" value="MFS_1"/>
    <property type="match status" value="1"/>
</dbReference>
<keyword evidence="9" id="KW-1185">Reference proteome</keyword>
<feature type="transmembrane region" description="Helical" evidence="6">
    <location>
        <begin position="136"/>
        <end position="158"/>
    </location>
</feature>
<comment type="caution">
    <text evidence="8">The sequence shown here is derived from an EMBL/GenBank/DDBJ whole genome shotgun (WGS) entry which is preliminary data.</text>
</comment>
<comment type="subcellular location">
    <subcellularLocation>
        <location evidence="1">Membrane</location>
        <topology evidence="1">Multi-pass membrane protein</topology>
    </subcellularLocation>
</comment>
<evidence type="ECO:0000256" key="1">
    <source>
        <dbReference type="ARBA" id="ARBA00004141"/>
    </source>
</evidence>